<evidence type="ECO:0000256" key="4">
    <source>
        <dbReference type="ARBA" id="ARBA00023136"/>
    </source>
</evidence>
<feature type="transmembrane region" description="Helical" evidence="7">
    <location>
        <begin position="515"/>
        <end position="534"/>
    </location>
</feature>
<protein>
    <submittedName>
        <fullName evidence="8">HlyIII-domain-containing protein</fullName>
    </submittedName>
</protein>
<dbReference type="AlphaFoldDB" id="A0A9P3GMN2"/>
<dbReference type="PANTHER" id="PTHR20855:SF97">
    <property type="entry name" value="ADIPOR-LIKE RECEPTOR IZH3-RELATED"/>
    <property type="match status" value="1"/>
</dbReference>
<sequence length="549" mass="61586">MATTVETATTPLLSQHRPARRRLSTSYTNKQHGRALCQPLSPSVEALDLSFSSPLPVLATLRLHVLSYLADLETRLALLESPISADTLKTRGESTVDEARAWAATALEMLSRIRADVCSHLPELHIETPSVEEFVKSHIPDVPRLDEVRAHLPAMPDAVRSRLPDMSDMRSRLEDVRFSFHEIDFHSPLDYIPTLSDNLQSLQSHLASVDLPQSLRDSVAYLKPHSTLSELIDRVMTSDFVSGVSADIRGGEDMLERAAIEISRAVRQSLNGSRLIHYVDLPEKWRNNRFVTRGYRFIPLQQWPLIIMSVFALHNETVNIHTHFIPFLVWSFNLIPLNPFAADANLQSELPEFAFTAFALLCLFTSALWHTMAGCAHPEGMELCARVDYVGIGWLISASVGTVVYYGFQGHEAARNNFLAVCLVMGFLGSVFPFMNWFNDIKYRNYRIVFFLALALSSIAPLAHLSYLYSACQMFAFIRPLLPSLLMYIAGLVFYATHFPECVLARPGETHWLDWLGGGSHAIWHLCIVFAISLHRHAMDSMKAGIGAA</sequence>
<feature type="compositionally biased region" description="Polar residues" evidence="6">
    <location>
        <begin position="1"/>
        <end position="13"/>
    </location>
</feature>
<reference evidence="8 9" key="1">
    <citation type="submission" date="2021-08" db="EMBL/GenBank/DDBJ databases">
        <title>Draft Genome Sequence of Phanerochaete sordida strain YK-624.</title>
        <authorList>
            <person name="Mori T."/>
            <person name="Dohra H."/>
            <person name="Suzuki T."/>
            <person name="Kawagishi H."/>
            <person name="Hirai H."/>
        </authorList>
    </citation>
    <scope>NUCLEOTIDE SEQUENCE [LARGE SCALE GENOMIC DNA]</scope>
    <source>
        <strain evidence="8 9">YK-624</strain>
    </source>
</reference>
<feature type="binding site" evidence="5">
    <location>
        <position position="370"/>
    </location>
    <ligand>
        <name>Zn(2+)</name>
        <dbReference type="ChEBI" id="CHEBI:29105"/>
    </ligand>
</feature>
<dbReference type="Pfam" id="PF03006">
    <property type="entry name" value="HlyIII"/>
    <property type="match status" value="1"/>
</dbReference>
<comment type="caution">
    <text evidence="8">The sequence shown here is derived from an EMBL/GenBank/DDBJ whole genome shotgun (WGS) entry which is preliminary data.</text>
</comment>
<accession>A0A9P3GMN2</accession>
<feature type="region of interest" description="Disordered" evidence="6">
    <location>
        <begin position="1"/>
        <end position="28"/>
    </location>
</feature>
<comment type="subcellular location">
    <subcellularLocation>
        <location evidence="1">Membrane</location>
        <topology evidence="1">Multi-pass membrane protein</topology>
    </subcellularLocation>
</comment>
<dbReference type="GO" id="GO:0046872">
    <property type="term" value="F:metal ion binding"/>
    <property type="evidence" value="ECO:0007669"/>
    <property type="project" value="UniProtKB-KW"/>
</dbReference>
<feature type="binding site" evidence="5">
    <location>
        <position position="525"/>
    </location>
    <ligand>
        <name>Zn(2+)</name>
        <dbReference type="ChEBI" id="CHEBI:29105"/>
    </ligand>
</feature>
<evidence type="ECO:0000256" key="2">
    <source>
        <dbReference type="ARBA" id="ARBA00022692"/>
    </source>
</evidence>
<feature type="transmembrane region" description="Helical" evidence="7">
    <location>
        <begin position="418"/>
        <end position="436"/>
    </location>
</feature>
<feature type="binding site" evidence="5">
    <location>
        <position position="521"/>
    </location>
    <ligand>
        <name>Zn(2+)</name>
        <dbReference type="ChEBI" id="CHEBI:29105"/>
    </ligand>
</feature>
<keyword evidence="4 7" id="KW-0472">Membrane</keyword>
<dbReference type="OrthoDB" id="5585746at2759"/>
<keyword evidence="2 7" id="KW-0812">Transmembrane</keyword>
<feature type="transmembrane region" description="Helical" evidence="7">
    <location>
        <begin position="476"/>
        <end position="495"/>
    </location>
</feature>
<feature type="transmembrane region" description="Helical" evidence="7">
    <location>
        <begin position="389"/>
        <end position="406"/>
    </location>
</feature>
<evidence type="ECO:0000313" key="9">
    <source>
        <dbReference type="Proteomes" id="UP000703269"/>
    </source>
</evidence>
<keyword evidence="5" id="KW-0862">Zinc</keyword>
<evidence type="ECO:0000256" key="7">
    <source>
        <dbReference type="SAM" id="Phobius"/>
    </source>
</evidence>
<gene>
    <name evidence="8" type="ORF">PsYK624_139690</name>
</gene>
<dbReference type="EMBL" id="BPQB01000076">
    <property type="protein sequence ID" value="GJE97748.1"/>
    <property type="molecule type" value="Genomic_DNA"/>
</dbReference>
<evidence type="ECO:0000256" key="6">
    <source>
        <dbReference type="SAM" id="MobiDB-lite"/>
    </source>
</evidence>
<dbReference type="GO" id="GO:0006882">
    <property type="term" value="P:intracellular zinc ion homeostasis"/>
    <property type="evidence" value="ECO:0007669"/>
    <property type="project" value="TreeGrafter"/>
</dbReference>
<dbReference type="Proteomes" id="UP000703269">
    <property type="component" value="Unassembled WGS sequence"/>
</dbReference>
<proteinExistence type="predicted"/>
<evidence type="ECO:0000313" key="8">
    <source>
        <dbReference type="EMBL" id="GJE97748.1"/>
    </source>
</evidence>
<evidence type="ECO:0000256" key="3">
    <source>
        <dbReference type="ARBA" id="ARBA00022989"/>
    </source>
</evidence>
<evidence type="ECO:0000256" key="5">
    <source>
        <dbReference type="PIRSR" id="PIRSR604254-1"/>
    </source>
</evidence>
<dbReference type="PANTHER" id="PTHR20855">
    <property type="entry name" value="ADIPOR/PROGESTIN RECEPTOR-RELATED"/>
    <property type="match status" value="1"/>
</dbReference>
<dbReference type="GO" id="GO:0038023">
    <property type="term" value="F:signaling receptor activity"/>
    <property type="evidence" value="ECO:0007669"/>
    <property type="project" value="TreeGrafter"/>
</dbReference>
<organism evidence="8 9">
    <name type="scientific">Phanerochaete sordida</name>
    <dbReference type="NCBI Taxonomy" id="48140"/>
    <lineage>
        <taxon>Eukaryota</taxon>
        <taxon>Fungi</taxon>
        <taxon>Dikarya</taxon>
        <taxon>Basidiomycota</taxon>
        <taxon>Agaricomycotina</taxon>
        <taxon>Agaricomycetes</taxon>
        <taxon>Polyporales</taxon>
        <taxon>Phanerochaetaceae</taxon>
        <taxon>Phanerochaete</taxon>
    </lineage>
</organism>
<feature type="transmembrane region" description="Helical" evidence="7">
    <location>
        <begin position="448"/>
        <end position="469"/>
    </location>
</feature>
<keyword evidence="9" id="KW-1185">Reference proteome</keyword>
<keyword evidence="5" id="KW-0479">Metal-binding</keyword>
<dbReference type="InterPro" id="IPR004254">
    <property type="entry name" value="AdipoR/HlyIII-related"/>
</dbReference>
<dbReference type="GO" id="GO:0016020">
    <property type="term" value="C:membrane"/>
    <property type="evidence" value="ECO:0007669"/>
    <property type="project" value="UniProtKB-SubCell"/>
</dbReference>
<feature type="transmembrane region" description="Helical" evidence="7">
    <location>
        <begin position="353"/>
        <end position="369"/>
    </location>
</feature>
<name>A0A9P3GMN2_9APHY</name>
<keyword evidence="3 7" id="KW-1133">Transmembrane helix</keyword>
<evidence type="ECO:0000256" key="1">
    <source>
        <dbReference type="ARBA" id="ARBA00004141"/>
    </source>
</evidence>